<dbReference type="AlphaFoldDB" id="A0A4D6LDC3"/>
<evidence type="ECO:0000256" key="1">
    <source>
        <dbReference type="SAM" id="MobiDB-lite"/>
    </source>
</evidence>
<dbReference type="Proteomes" id="UP000501690">
    <property type="component" value="Linkage Group LG3"/>
</dbReference>
<keyword evidence="3" id="KW-1185">Reference proteome</keyword>
<proteinExistence type="predicted"/>
<gene>
    <name evidence="2" type="ORF">DEO72_LG3g1125</name>
</gene>
<reference evidence="2 3" key="1">
    <citation type="submission" date="2019-04" db="EMBL/GenBank/DDBJ databases">
        <title>An improved genome assembly and genetic linkage map for asparagus bean, Vigna unguiculata ssp. sesquipedialis.</title>
        <authorList>
            <person name="Xia Q."/>
            <person name="Zhang R."/>
            <person name="Dong Y."/>
        </authorList>
    </citation>
    <scope>NUCLEOTIDE SEQUENCE [LARGE SCALE GENOMIC DNA]</scope>
    <source>
        <tissue evidence="2">Leaf</tissue>
    </source>
</reference>
<accession>A0A4D6LDC3</accession>
<sequence>MTKLNDKSPTPSELFRHTHQRKKDKSWVDQSSAHVDCKVDGINKGKVYGIGYKSTKVIGKQSYQDSTSSSVQVMREEAEQLKNKLLAVETDRDHLCDRMFNNEKEIKQNNKMLHLLMEKMNFQPPEI</sequence>
<protein>
    <submittedName>
        <fullName evidence="2">Putative transposase</fullName>
    </submittedName>
</protein>
<name>A0A4D6LDC3_VIGUN</name>
<evidence type="ECO:0000313" key="2">
    <source>
        <dbReference type="EMBL" id="QCD86601.1"/>
    </source>
</evidence>
<organism evidence="2 3">
    <name type="scientific">Vigna unguiculata</name>
    <name type="common">Cowpea</name>
    <dbReference type="NCBI Taxonomy" id="3917"/>
    <lineage>
        <taxon>Eukaryota</taxon>
        <taxon>Viridiplantae</taxon>
        <taxon>Streptophyta</taxon>
        <taxon>Embryophyta</taxon>
        <taxon>Tracheophyta</taxon>
        <taxon>Spermatophyta</taxon>
        <taxon>Magnoliopsida</taxon>
        <taxon>eudicotyledons</taxon>
        <taxon>Gunneridae</taxon>
        <taxon>Pentapetalae</taxon>
        <taxon>rosids</taxon>
        <taxon>fabids</taxon>
        <taxon>Fabales</taxon>
        <taxon>Fabaceae</taxon>
        <taxon>Papilionoideae</taxon>
        <taxon>50 kb inversion clade</taxon>
        <taxon>NPAAA clade</taxon>
        <taxon>indigoferoid/millettioid clade</taxon>
        <taxon>Phaseoleae</taxon>
        <taxon>Vigna</taxon>
    </lineage>
</organism>
<feature type="region of interest" description="Disordered" evidence="1">
    <location>
        <begin position="1"/>
        <end position="30"/>
    </location>
</feature>
<dbReference type="EMBL" id="CP039347">
    <property type="protein sequence ID" value="QCD86601.1"/>
    <property type="molecule type" value="Genomic_DNA"/>
</dbReference>
<evidence type="ECO:0000313" key="3">
    <source>
        <dbReference type="Proteomes" id="UP000501690"/>
    </source>
</evidence>